<name>A0AA88E1V0_FICCA</name>
<dbReference type="AlphaFoldDB" id="A0AA88E1V0"/>
<dbReference type="PANTHER" id="PTHR47974:SF19">
    <property type="entry name" value="RECEPTOR-LIKE SERINE_THREONINE-PROTEIN KINASE"/>
    <property type="match status" value="1"/>
</dbReference>
<evidence type="ECO:0000256" key="6">
    <source>
        <dbReference type="ARBA" id="ARBA00022679"/>
    </source>
</evidence>
<dbReference type="GO" id="GO:0030246">
    <property type="term" value="F:carbohydrate binding"/>
    <property type="evidence" value="ECO:0007669"/>
    <property type="project" value="UniProtKB-KW"/>
</dbReference>
<keyword evidence="5" id="KW-0597">Phosphoprotein</keyword>
<evidence type="ECO:0000259" key="23">
    <source>
        <dbReference type="PROSITE" id="PS50011"/>
    </source>
</evidence>
<dbReference type="InterPro" id="IPR003609">
    <property type="entry name" value="Pan_app"/>
</dbReference>
<dbReference type="InterPro" id="IPR008271">
    <property type="entry name" value="Ser/Thr_kinase_AS"/>
</dbReference>
<dbReference type="InterPro" id="IPR036426">
    <property type="entry name" value="Bulb-type_lectin_dom_sf"/>
</dbReference>
<dbReference type="SMART" id="SM00473">
    <property type="entry name" value="PAN_AP"/>
    <property type="match status" value="1"/>
</dbReference>
<protein>
    <recommendedName>
        <fullName evidence="2">non-specific serine/threonine protein kinase</fullName>
        <ecNumber evidence="2">2.7.11.1</ecNumber>
    </recommendedName>
</protein>
<feature type="chain" id="PRO_5041650307" description="non-specific serine/threonine protein kinase" evidence="22">
    <location>
        <begin position="28"/>
        <end position="688"/>
    </location>
</feature>
<dbReference type="InterPro" id="IPR001480">
    <property type="entry name" value="Bulb-type_lectin_dom"/>
</dbReference>
<dbReference type="CDD" id="cd14066">
    <property type="entry name" value="STKc_IRAK"/>
    <property type="match status" value="1"/>
</dbReference>
<dbReference type="PROSITE" id="PS00107">
    <property type="entry name" value="PROTEIN_KINASE_ATP"/>
    <property type="match status" value="1"/>
</dbReference>
<organism evidence="25 26">
    <name type="scientific">Ficus carica</name>
    <name type="common">Common fig</name>
    <dbReference type="NCBI Taxonomy" id="3494"/>
    <lineage>
        <taxon>Eukaryota</taxon>
        <taxon>Viridiplantae</taxon>
        <taxon>Streptophyta</taxon>
        <taxon>Embryophyta</taxon>
        <taxon>Tracheophyta</taxon>
        <taxon>Spermatophyta</taxon>
        <taxon>Magnoliopsida</taxon>
        <taxon>eudicotyledons</taxon>
        <taxon>Gunneridae</taxon>
        <taxon>Pentapetalae</taxon>
        <taxon>rosids</taxon>
        <taxon>fabids</taxon>
        <taxon>Rosales</taxon>
        <taxon>Moraceae</taxon>
        <taxon>Ficeae</taxon>
        <taxon>Ficus</taxon>
    </lineage>
</organism>
<feature type="domain" description="Protein kinase" evidence="23">
    <location>
        <begin position="412"/>
        <end position="687"/>
    </location>
</feature>
<dbReference type="CDD" id="cd01098">
    <property type="entry name" value="PAN_AP_plant"/>
    <property type="match status" value="1"/>
</dbReference>
<dbReference type="PROSITE" id="PS50011">
    <property type="entry name" value="PROTEIN_KINASE_DOM"/>
    <property type="match status" value="1"/>
</dbReference>
<feature type="domain" description="Apple" evidence="24">
    <location>
        <begin position="264"/>
        <end position="347"/>
    </location>
</feature>
<dbReference type="EMBL" id="BTGU01000333">
    <property type="protein sequence ID" value="GMN66522.1"/>
    <property type="molecule type" value="Genomic_DNA"/>
</dbReference>
<evidence type="ECO:0000256" key="2">
    <source>
        <dbReference type="ARBA" id="ARBA00012513"/>
    </source>
</evidence>
<evidence type="ECO:0000259" key="24">
    <source>
        <dbReference type="PROSITE" id="PS50948"/>
    </source>
</evidence>
<reference evidence="25" key="1">
    <citation type="submission" date="2023-07" db="EMBL/GenBank/DDBJ databases">
        <title>draft genome sequence of fig (Ficus carica).</title>
        <authorList>
            <person name="Takahashi T."/>
            <person name="Nishimura K."/>
        </authorList>
    </citation>
    <scope>NUCLEOTIDE SEQUENCE</scope>
</reference>
<keyword evidence="14 21" id="KW-0472">Membrane</keyword>
<dbReference type="PROSITE" id="PS50948">
    <property type="entry name" value="PAN"/>
    <property type="match status" value="1"/>
</dbReference>
<evidence type="ECO:0000256" key="4">
    <source>
        <dbReference type="ARBA" id="ARBA00022527"/>
    </source>
</evidence>
<dbReference type="SUPFAM" id="SSF51110">
    <property type="entry name" value="alpha-D-mannose-specific plant lectins"/>
    <property type="match status" value="1"/>
</dbReference>
<dbReference type="GO" id="GO:0048544">
    <property type="term" value="P:recognition of pollen"/>
    <property type="evidence" value="ECO:0007669"/>
    <property type="project" value="InterPro"/>
</dbReference>
<evidence type="ECO:0000256" key="22">
    <source>
        <dbReference type="SAM" id="SignalP"/>
    </source>
</evidence>
<dbReference type="GO" id="GO:0005524">
    <property type="term" value="F:ATP binding"/>
    <property type="evidence" value="ECO:0007669"/>
    <property type="project" value="UniProtKB-UniRule"/>
</dbReference>
<dbReference type="InterPro" id="IPR000858">
    <property type="entry name" value="S_locus_glycoprot_dom"/>
</dbReference>
<evidence type="ECO:0000256" key="16">
    <source>
        <dbReference type="ARBA" id="ARBA00023170"/>
    </source>
</evidence>
<evidence type="ECO:0000256" key="17">
    <source>
        <dbReference type="ARBA" id="ARBA00023180"/>
    </source>
</evidence>
<evidence type="ECO:0000256" key="13">
    <source>
        <dbReference type="ARBA" id="ARBA00022989"/>
    </source>
</evidence>
<keyword evidence="8 22" id="KW-0732">Signal</keyword>
<comment type="subcellular location">
    <subcellularLocation>
        <location evidence="1">Cell membrane</location>
        <topology evidence="1">Single-pass type I membrane protein</topology>
    </subcellularLocation>
</comment>
<keyword evidence="9" id="KW-0430">Lectin</keyword>
<evidence type="ECO:0000256" key="19">
    <source>
        <dbReference type="ARBA" id="ARBA00048679"/>
    </source>
</evidence>
<dbReference type="Proteomes" id="UP001187192">
    <property type="component" value="Unassembled WGS sequence"/>
</dbReference>
<dbReference type="Pfam" id="PF00954">
    <property type="entry name" value="S_locus_glycop"/>
    <property type="match status" value="1"/>
</dbReference>
<sequence>MHKKANPRSILPIFFLFLFLKTHTSHGADTISANKSLSGDQTIVSAHGIFELGFFKPDGPNPSKPSLWESFDHPTDTWLPGNKMGYNKKTGEKRLVTSWRSPEDPAPGLFTLELFPSDNSFGLVRNKSDKFWSSGAWDEKLGAFSLTPVMKVNGYYNFSYVSNDNESYLKYTAFCSSCEMSRIVMHFSGQVRVLILTPNIDWRWFASLPTQLCQVYAACGAYGTCDESSLPFCSCLKGFEQKSRSNWDLEFYSDGCFRKTELQCGHNSGHGERERFLKMQNILVPKNEQFVQVENIISCESACLNNCSCTAYSFNSSGCSIWMGDLLDLQQLKAANKMGRTLYIRLAASEFQTLKHKKGLIGVVVGSAAGSVVLLVLILLLMLRRKKKAWTGTMMEGSLLAFSCKDLRNSTKNFSEKLGGGGFGSVFKGILSDSTVIAVKKLESIVQGEKQFRAEVSTIGTIQHVNLVRLRGFCSQGTKKLLVYDYMSNGSLASHLFHGSDLNILDWKTRYQIAIGTARGLAYLHEKCRECIIHCDIKPENVLLDAEFCPKVADFGLAKLIGREFSRVLTTMRGTRGYLAPEWIAGVAITSKANVYSFGMMLFELVSGMRNSKQIEANGKLKYYPSMATSVVVEGGDVVSLLDDRLEGNADEEEVERVCKVAVWCIQDDEAHRPSMGEVVQILEGIVR</sequence>
<comment type="caution">
    <text evidence="25">The sequence shown here is derived from an EMBL/GenBank/DDBJ whole genome shotgun (WGS) entry which is preliminary data.</text>
</comment>
<evidence type="ECO:0000256" key="20">
    <source>
        <dbReference type="PROSITE-ProRule" id="PRU10141"/>
    </source>
</evidence>
<dbReference type="SMART" id="SM00220">
    <property type="entry name" value="S_TKc"/>
    <property type="match status" value="1"/>
</dbReference>
<dbReference type="Pfam" id="PF08276">
    <property type="entry name" value="PAN_2"/>
    <property type="match status" value="1"/>
</dbReference>
<feature type="signal peptide" evidence="22">
    <location>
        <begin position="1"/>
        <end position="27"/>
    </location>
</feature>
<accession>A0AA88E1V0</accession>
<keyword evidence="6" id="KW-0808">Transferase</keyword>
<evidence type="ECO:0000256" key="14">
    <source>
        <dbReference type="ARBA" id="ARBA00023136"/>
    </source>
</evidence>
<keyword evidence="10 20" id="KW-0547">Nucleotide-binding</keyword>
<evidence type="ECO:0000256" key="18">
    <source>
        <dbReference type="ARBA" id="ARBA00047899"/>
    </source>
</evidence>
<evidence type="ECO:0000313" key="25">
    <source>
        <dbReference type="EMBL" id="GMN66522.1"/>
    </source>
</evidence>
<evidence type="ECO:0000256" key="5">
    <source>
        <dbReference type="ARBA" id="ARBA00022553"/>
    </source>
</evidence>
<evidence type="ECO:0000256" key="3">
    <source>
        <dbReference type="ARBA" id="ARBA00022475"/>
    </source>
</evidence>
<comment type="catalytic activity">
    <reaction evidence="19">
        <text>L-seryl-[protein] + ATP = O-phospho-L-seryl-[protein] + ADP + H(+)</text>
        <dbReference type="Rhea" id="RHEA:17989"/>
        <dbReference type="Rhea" id="RHEA-COMP:9863"/>
        <dbReference type="Rhea" id="RHEA-COMP:11604"/>
        <dbReference type="ChEBI" id="CHEBI:15378"/>
        <dbReference type="ChEBI" id="CHEBI:29999"/>
        <dbReference type="ChEBI" id="CHEBI:30616"/>
        <dbReference type="ChEBI" id="CHEBI:83421"/>
        <dbReference type="ChEBI" id="CHEBI:456216"/>
        <dbReference type="EC" id="2.7.11.1"/>
    </reaction>
</comment>
<dbReference type="Gene3D" id="3.30.200.20">
    <property type="entry name" value="Phosphorylase Kinase, domain 1"/>
    <property type="match status" value="1"/>
</dbReference>
<evidence type="ECO:0000256" key="11">
    <source>
        <dbReference type="ARBA" id="ARBA00022777"/>
    </source>
</evidence>
<dbReference type="Pfam" id="PF01453">
    <property type="entry name" value="B_lectin"/>
    <property type="match status" value="1"/>
</dbReference>
<evidence type="ECO:0000256" key="8">
    <source>
        <dbReference type="ARBA" id="ARBA00022729"/>
    </source>
</evidence>
<keyword evidence="3" id="KW-1003">Cell membrane</keyword>
<keyword evidence="26" id="KW-1185">Reference proteome</keyword>
<evidence type="ECO:0000256" key="9">
    <source>
        <dbReference type="ARBA" id="ARBA00022734"/>
    </source>
</evidence>
<dbReference type="InterPro" id="IPR011009">
    <property type="entry name" value="Kinase-like_dom_sf"/>
</dbReference>
<keyword evidence="15" id="KW-1015">Disulfide bond</keyword>
<evidence type="ECO:0000313" key="26">
    <source>
        <dbReference type="Proteomes" id="UP001187192"/>
    </source>
</evidence>
<evidence type="ECO:0000256" key="10">
    <source>
        <dbReference type="ARBA" id="ARBA00022741"/>
    </source>
</evidence>
<dbReference type="PROSITE" id="PS00108">
    <property type="entry name" value="PROTEIN_KINASE_ST"/>
    <property type="match status" value="1"/>
</dbReference>
<feature type="binding site" evidence="20">
    <location>
        <position position="441"/>
    </location>
    <ligand>
        <name>ATP</name>
        <dbReference type="ChEBI" id="CHEBI:30616"/>
    </ligand>
</feature>
<dbReference type="InterPro" id="IPR017441">
    <property type="entry name" value="Protein_kinase_ATP_BS"/>
</dbReference>
<keyword evidence="7 21" id="KW-0812">Transmembrane</keyword>
<gene>
    <name evidence="25" type="ORF">TIFTF001_035585</name>
</gene>
<feature type="transmembrane region" description="Helical" evidence="21">
    <location>
        <begin position="359"/>
        <end position="383"/>
    </location>
</feature>
<proteinExistence type="predicted"/>
<dbReference type="PANTHER" id="PTHR47974">
    <property type="entry name" value="OS07G0415500 PROTEIN"/>
    <property type="match status" value="1"/>
</dbReference>
<evidence type="ECO:0000256" key="12">
    <source>
        <dbReference type="ARBA" id="ARBA00022840"/>
    </source>
</evidence>
<keyword evidence="12 20" id="KW-0067">ATP-binding</keyword>
<dbReference type="SUPFAM" id="SSF56112">
    <property type="entry name" value="Protein kinase-like (PK-like)"/>
    <property type="match status" value="1"/>
</dbReference>
<evidence type="ECO:0000256" key="1">
    <source>
        <dbReference type="ARBA" id="ARBA00004251"/>
    </source>
</evidence>
<dbReference type="EC" id="2.7.11.1" evidence="2"/>
<keyword evidence="16" id="KW-0675">Receptor</keyword>
<dbReference type="FunFam" id="1.10.510.10:FF:000227">
    <property type="entry name" value="Serine/threonine-protein kinase"/>
    <property type="match status" value="1"/>
</dbReference>
<dbReference type="GO" id="GO:0005886">
    <property type="term" value="C:plasma membrane"/>
    <property type="evidence" value="ECO:0007669"/>
    <property type="project" value="UniProtKB-SubCell"/>
</dbReference>
<keyword evidence="17" id="KW-0325">Glycoprotein</keyword>
<evidence type="ECO:0000256" key="7">
    <source>
        <dbReference type="ARBA" id="ARBA00022692"/>
    </source>
</evidence>
<evidence type="ECO:0000256" key="15">
    <source>
        <dbReference type="ARBA" id="ARBA00023157"/>
    </source>
</evidence>
<keyword evidence="4" id="KW-0723">Serine/threonine-protein kinase</keyword>
<dbReference type="GO" id="GO:0004674">
    <property type="term" value="F:protein serine/threonine kinase activity"/>
    <property type="evidence" value="ECO:0007669"/>
    <property type="project" value="UniProtKB-KW"/>
</dbReference>
<keyword evidence="11" id="KW-0418">Kinase</keyword>
<dbReference type="Gene3D" id="1.10.510.10">
    <property type="entry name" value="Transferase(Phosphotransferase) domain 1"/>
    <property type="match status" value="1"/>
</dbReference>
<keyword evidence="13 21" id="KW-1133">Transmembrane helix</keyword>
<dbReference type="Pfam" id="PF00069">
    <property type="entry name" value="Pkinase"/>
    <property type="match status" value="1"/>
</dbReference>
<dbReference type="FunFam" id="3.30.200.20:FF:000370">
    <property type="entry name" value="Receptor-like protein kinase 4"/>
    <property type="match status" value="1"/>
</dbReference>
<evidence type="ECO:0000256" key="21">
    <source>
        <dbReference type="SAM" id="Phobius"/>
    </source>
</evidence>
<comment type="catalytic activity">
    <reaction evidence="18">
        <text>L-threonyl-[protein] + ATP = O-phospho-L-threonyl-[protein] + ADP + H(+)</text>
        <dbReference type="Rhea" id="RHEA:46608"/>
        <dbReference type="Rhea" id="RHEA-COMP:11060"/>
        <dbReference type="Rhea" id="RHEA-COMP:11605"/>
        <dbReference type="ChEBI" id="CHEBI:15378"/>
        <dbReference type="ChEBI" id="CHEBI:30013"/>
        <dbReference type="ChEBI" id="CHEBI:30616"/>
        <dbReference type="ChEBI" id="CHEBI:61977"/>
        <dbReference type="ChEBI" id="CHEBI:456216"/>
        <dbReference type="EC" id="2.7.11.1"/>
    </reaction>
</comment>
<dbReference type="InterPro" id="IPR000719">
    <property type="entry name" value="Prot_kinase_dom"/>
</dbReference>